<name>A0A382X0C2_9ZZZZ</name>
<feature type="domain" description="Carbohydrate kinase PfkB" evidence="3">
    <location>
        <begin position="2"/>
        <end position="137"/>
    </location>
</feature>
<evidence type="ECO:0000256" key="1">
    <source>
        <dbReference type="ARBA" id="ARBA00022679"/>
    </source>
</evidence>
<keyword evidence="1" id="KW-0808">Transferase</keyword>
<dbReference type="PANTHER" id="PTHR10584">
    <property type="entry name" value="SUGAR KINASE"/>
    <property type="match status" value="1"/>
</dbReference>
<dbReference type="SUPFAM" id="SSF53613">
    <property type="entry name" value="Ribokinase-like"/>
    <property type="match status" value="1"/>
</dbReference>
<feature type="non-terminal residue" evidence="4">
    <location>
        <position position="154"/>
    </location>
</feature>
<dbReference type="PANTHER" id="PTHR10584:SF166">
    <property type="entry name" value="RIBOKINASE"/>
    <property type="match status" value="1"/>
</dbReference>
<dbReference type="AlphaFoldDB" id="A0A382X0C2"/>
<dbReference type="Gene3D" id="3.40.1190.20">
    <property type="match status" value="1"/>
</dbReference>
<gene>
    <name evidence="4" type="ORF">METZ01_LOCUS416889</name>
</gene>
<reference evidence="4" key="1">
    <citation type="submission" date="2018-05" db="EMBL/GenBank/DDBJ databases">
        <authorList>
            <person name="Lanie J.A."/>
            <person name="Ng W.-L."/>
            <person name="Kazmierczak K.M."/>
            <person name="Andrzejewski T.M."/>
            <person name="Davidsen T.M."/>
            <person name="Wayne K.J."/>
            <person name="Tettelin H."/>
            <person name="Glass J.I."/>
            <person name="Rusch D."/>
            <person name="Podicherti R."/>
            <person name="Tsui H.-C.T."/>
            <person name="Winkler M.E."/>
        </authorList>
    </citation>
    <scope>NUCLEOTIDE SEQUENCE</scope>
</reference>
<dbReference type="GO" id="GO:0016301">
    <property type="term" value="F:kinase activity"/>
    <property type="evidence" value="ECO:0007669"/>
    <property type="project" value="UniProtKB-KW"/>
</dbReference>
<dbReference type="EMBL" id="UINC01163625">
    <property type="protein sequence ID" value="SVD64035.1"/>
    <property type="molecule type" value="Genomic_DNA"/>
</dbReference>
<protein>
    <recommendedName>
        <fullName evidence="3">Carbohydrate kinase PfkB domain-containing protein</fullName>
    </recommendedName>
</protein>
<dbReference type="Pfam" id="PF00294">
    <property type="entry name" value="PfkB"/>
    <property type="match status" value="1"/>
</dbReference>
<evidence type="ECO:0000256" key="2">
    <source>
        <dbReference type="ARBA" id="ARBA00022777"/>
    </source>
</evidence>
<sequence length="154" mass="16489">MKPIVILGVFVADLTFRNDRMPVTGQTLIGKSFKLGPGGKGSNQVIAARRAGAEVYFIAMIGKDPFGQMALDLYADEGVKTDYVFQTAEKDTGAADIMVNDLTGDNAIIVVPGAADLLRPQDVEKAESVIQNSSVFMTNLEVPVETMHKGLELA</sequence>
<organism evidence="4">
    <name type="scientific">marine metagenome</name>
    <dbReference type="NCBI Taxonomy" id="408172"/>
    <lineage>
        <taxon>unclassified sequences</taxon>
        <taxon>metagenomes</taxon>
        <taxon>ecological metagenomes</taxon>
    </lineage>
</organism>
<keyword evidence="2" id="KW-0418">Kinase</keyword>
<accession>A0A382X0C2</accession>
<dbReference type="InterPro" id="IPR002139">
    <property type="entry name" value="Ribo/fructo_kinase"/>
</dbReference>
<dbReference type="InterPro" id="IPR011611">
    <property type="entry name" value="PfkB_dom"/>
</dbReference>
<dbReference type="PRINTS" id="PR00990">
    <property type="entry name" value="RIBOKINASE"/>
</dbReference>
<dbReference type="InterPro" id="IPR029056">
    <property type="entry name" value="Ribokinase-like"/>
</dbReference>
<evidence type="ECO:0000259" key="3">
    <source>
        <dbReference type="Pfam" id="PF00294"/>
    </source>
</evidence>
<proteinExistence type="predicted"/>
<dbReference type="GO" id="GO:0006796">
    <property type="term" value="P:phosphate-containing compound metabolic process"/>
    <property type="evidence" value="ECO:0007669"/>
    <property type="project" value="UniProtKB-ARBA"/>
</dbReference>
<evidence type="ECO:0000313" key="4">
    <source>
        <dbReference type="EMBL" id="SVD64035.1"/>
    </source>
</evidence>
<dbReference type="GO" id="GO:0005829">
    <property type="term" value="C:cytosol"/>
    <property type="evidence" value="ECO:0007669"/>
    <property type="project" value="TreeGrafter"/>
</dbReference>